<dbReference type="Proteomes" id="UP001642409">
    <property type="component" value="Unassembled WGS sequence"/>
</dbReference>
<protein>
    <submittedName>
        <fullName evidence="1">Uncharacterized protein</fullName>
    </submittedName>
</protein>
<name>A0ABP1H636_9EUKA</name>
<accession>A0ABP1H636</accession>
<sequence>MISQLDLSKIQSDYQQSQIISNDSGRNYENISSLQLIDINSSMKLKISITIAYLLATTDSFKVEHLDKEYTITSKSFSGEMLERISKLIRIQPTVLLQAIEDIKIDEFMMNEISQCAFGVLNYIFKQFQTNHIWNVPDVYQLFDCRSLRNIENECIVLKKASPRASKIIGKVNFNSNFE</sequence>
<proteinExistence type="predicted"/>
<reference evidence="1 2" key="1">
    <citation type="submission" date="2024-07" db="EMBL/GenBank/DDBJ databases">
        <authorList>
            <person name="Akdeniz Z."/>
        </authorList>
    </citation>
    <scope>NUCLEOTIDE SEQUENCE [LARGE SCALE GENOMIC DNA]</scope>
</reference>
<evidence type="ECO:0000313" key="1">
    <source>
        <dbReference type="EMBL" id="CAL5987073.1"/>
    </source>
</evidence>
<comment type="caution">
    <text evidence="1">The sequence shown here is derived from an EMBL/GenBank/DDBJ whole genome shotgun (WGS) entry which is preliminary data.</text>
</comment>
<organism evidence="1 2">
    <name type="scientific">Hexamita inflata</name>
    <dbReference type="NCBI Taxonomy" id="28002"/>
    <lineage>
        <taxon>Eukaryota</taxon>
        <taxon>Metamonada</taxon>
        <taxon>Diplomonadida</taxon>
        <taxon>Hexamitidae</taxon>
        <taxon>Hexamitinae</taxon>
        <taxon>Hexamita</taxon>
    </lineage>
</organism>
<keyword evidence="2" id="KW-1185">Reference proteome</keyword>
<dbReference type="EMBL" id="CAXDID020000021">
    <property type="protein sequence ID" value="CAL5987073.1"/>
    <property type="molecule type" value="Genomic_DNA"/>
</dbReference>
<gene>
    <name evidence="1" type="ORF">HINF_LOCUS9710</name>
</gene>
<evidence type="ECO:0000313" key="2">
    <source>
        <dbReference type="Proteomes" id="UP001642409"/>
    </source>
</evidence>